<dbReference type="EMBL" id="GG697240">
    <property type="protein sequence ID" value="EET90204.1"/>
    <property type="molecule type" value="Genomic_DNA"/>
</dbReference>
<evidence type="ECO:0000313" key="1">
    <source>
        <dbReference type="EMBL" id="EET90204.1"/>
    </source>
</evidence>
<dbReference type="AlphaFoldDB" id="C7DHV2"/>
<reference evidence="1 2" key="1">
    <citation type="journal article" date="2009" name="Genome Biol.">
        <title>Community-wide analysis of microbial genome sequence signatures.</title>
        <authorList>
            <person name="Dick G.J."/>
            <person name="Andersson A.F."/>
            <person name="Baker B.J."/>
            <person name="Simmons S.L."/>
            <person name="Thomas B.C."/>
            <person name="Yelton A.P."/>
            <person name="Banfield J.F."/>
        </authorList>
    </citation>
    <scope>NUCLEOTIDE SEQUENCE [LARGE SCALE GENOMIC DNA]</scope>
    <source>
        <strain evidence="1">ARMAN-2</strain>
    </source>
</reference>
<sequence>MTQKLKLNPNICYIIGIYAAGRKEGIGVESSEDPLIERFVKISMDEFSLEPNRIRIEKAHGNITHAYFYNSRIKKFIEKTLERKEHVFKYRNGYSGAYFAGIFDCIGSVEKSGLRMRGLDLSDAMLLEKLGMHTEGYKSLRIKNQGDFITLIKGFSVKVASVAH</sequence>
<proteinExistence type="predicted"/>
<accession>C7DHV2</accession>
<protein>
    <recommendedName>
        <fullName evidence="3">DOD-type homing endonuclease domain-containing protein</fullName>
    </recommendedName>
</protein>
<dbReference type="Proteomes" id="UP000332487">
    <property type="component" value="Unassembled WGS sequence"/>
</dbReference>
<evidence type="ECO:0000313" key="2">
    <source>
        <dbReference type="Proteomes" id="UP000332487"/>
    </source>
</evidence>
<keyword evidence="2" id="KW-1185">Reference proteome</keyword>
<evidence type="ECO:0008006" key="3">
    <source>
        <dbReference type="Google" id="ProtNLM"/>
    </source>
</evidence>
<gene>
    <name evidence="1" type="ORF">UNLARM2_0643</name>
</gene>
<reference evidence="1 2" key="2">
    <citation type="journal article" date="2010" name="Proc. Natl. Acad. Sci. U.S.A.">
        <title>Enigmatic, ultrasmall, uncultivated Archaea.</title>
        <authorList>
            <person name="Baker B.J."/>
            <person name="Comolli L.R."/>
            <person name="Dick G.J."/>
            <person name="Hauser L.J."/>
            <person name="Hyatt D."/>
            <person name="Dill B.D."/>
            <person name="Land M.L."/>
            <person name="Verberkmoes N.C."/>
            <person name="Hettich R.L."/>
            <person name="Banfield J.F."/>
        </authorList>
    </citation>
    <scope>NUCLEOTIDE SEQUENCE [LARGE SCALE GENOMIC DNA]</scope>
    <source>
        <strain evidence="1">ARMAN-2</strain>
    </source>
</reference>
<name>C7DHV2_MICA2</name>
<organism evidence="1 2">
    <name type="scientific">Candidatus Micrarchaeum acidiphilum ARMAN-2</name>
    <dbReference type="NCBI Taxonomy" id="425595"/>
    <lineage>
        <taxon>Archaea</taxon>
        <taxon>Candidatus Micrarchaeota</taxon>
        <taxon>Candidatus Micrarchaeia</taxon>
        <taxon>Candidatus Micrarchaeales</taxon>
        <taxon>Candidatus Micrarchaeaceae</taxon>
        <taxon>Candidatus Micrarchaeum</taxon>
    </lineage>
</organism>